<evidence type="ECO:0000313" key="5">
    <source>
        <dbReference type="EMBL" id="TCT01730.1"/>
    </source>
</evidence>
<dbReference type="GO" id="GO:0007165">
    <property type="term" value="P:signal transduction"/>
    <property type="evidence" value="ECO:0007669"/>
    <property type="project" value="UniProtKB-KW"/>
</dbReference>
<protein>
    <submittedName>
        <fullName evidence="5">Methyl-accepting chemotaxis sensory transducer</fullName>
    </submittedName>
</protein>
<dbReference type="PROSITE" id="PS50111">
    <property type="entry name" value="CHEMOTAXIS_TRANSDUC_2"/>
    <property type="match status" value="2"/>
</dbReference>
<evidence type="ECO:0000256" key="1">
    <source>
        <dbReference type="ARBA" id="ARBA00023224"/>
    </source>
</evidence>
<dbReference type="RefSeq" id="WP_132035032.1">
    <property type="nucleotide sequence ID" value="NZ_SMAI01000017.1"/>
</dbReference>
<keyword evidence="1 2" id="KW-0807">Transducer</keyword>
<evidence type="ECO:0000259" key="4">
    <source>
        <dbReference type="PROSITE" id="PS50111"/>
    </source>
</evidence>
<feature type="domain" description="Methyl-accepting transducer" evidence="4">
    <location>
        <begin position="357"/>
        <end position="628"/>
    </location>
</feature>
<evidence type="ECO:0000256" key="3">
    <source>
        <dbReference type="SAM" id="MobiDB-lite"/>
    </source>
</evidence>
<dbReference type="SUPFAM" id="SSF58104">
    <property type="entry name" value="Methyl-accepting chemotaxis protein (MCP) signaling domain"/>
    <property type="match status" value="2"/>
</dbReference>
<dbReference type="OrthoDB" id="5292010at2"/>
<gene>
    <name evidence="5" type="ORF">EDC64_11783</name>
</gene>
<organism evidence="5 6">
    <name type="scientific">Aquabacter spiritensis</name>
    <dbReference type="NCBI Taxonomy" id="933073"/>
    <lineage>
        <taxon>Bacteria</taxon>
        <taxon>Pseudomonadati</taxon>
        <taxon>Pseudomonadota</taxon>
        <taxon>Alphaproteobacteria</taxon>
        <taxon>Hyphomicrobiales</taxon>
        <taxon>Xanthobacteraceae</taxon>
        <taxon>Aquabacter</taxon>
    </lineage>
</organism>
<keyword evidence="6" id="KW-1185">Reference proteome</keyword>
<dbReference type="AlphaFoldDB" id="A0A4R3LMV2"/>
<dbReference type="Proteomes" id="UP000294664">
    <property type="component" value="Unassembled WGS sequence"/>
</dbReference>
<dbReference type="EMBL" id="SMAI01000017">
    <property type="protein sequence ID" value="TCT01730.1"/>
    <property type="molecule type" value="Genomic_DNA"/>
</dbReference>
<accession>A0A4R3LMV2</accession>
<proteinExistence type="predicted"/>
<dbReference type="GO" id="GO:0016020">
    <property type="term" value="C:membrane"/>
    <property type="evidence" value="ECO:0007669"/>
    <property type="project" value="UniProtKB-SubCell"/>
</dbReference>
<comment type="caution">
    <text evidence="5">The sequence shown here is derived from an EMBL/GenBank/DDBJ whole genome shotgun (WGS) entry which is preliminary data.</text>
</comment>
<dbReference type="PANTHER" id="PTHR32089:SF112">
    <property type="entry name" value="LYSOZYME-LIKE PROTEIN-RELATED"/>
    <property type="match status" value="1"/>
</dbReference>
<evidence type="ECO:0000313" key="6">
    <source>
        <dbReference type="Proteomes" id="UP000294664"/>
    </source>
</evidence>
<feature type="domain" description="Methyl-accepting transducer" evidence="4">
    <location>
        <begin position="50"/>
        <end position="314"/>
    </location>
</feature>
<dbReference type="Pfam" id="PF00015">
    <property type="entry name" value="MCPsignal"/>
    <property type="match status" value="2"/>
</dbReference>
<dbReference type="InterPro" id="IPR004089">
    <property type="entry name" value="MCPsignal_dom"/>
</dbReference>
<name>A0A4R3LMV2_9HYPH</name>
<dbReference type="PANTHER" id="PTHR32089">
    <property type="entry name" value="METHYL-ACCEPTING CHEMOTAXIS PROTEIN MCPB"/>
    <property type="match status" value="1"/>
</dbReference>
<sequence length="639" mass="64948">MALVKSSKLAPRAAPSDAGVTAPAAPRAAGRRKSPAKTVHAKLSERLAAAAEQLASGIGEASAAAEELRRAMEQTAAGAEEAAGASQQQLAALLQVTRDFATAQLHAETSRRKTEAVQDVLSETTTKVATIVQAIERNAARQSETVRVIATLEERAQAIGDISRTVSSLADQTNMLALNAAIEAARAGDHGRGFAVVAEEVRGLAEQSDLSAQTVQGLADDIGTEVRTVAASIQASAHKAAAEAAAGGAVAETLDAIRQDMTRIAEGSADTLTSAIEAAHAAAEAQRGAEQVAAAAEQQAAAAAEAQQAILQQAQSLDQGQIAARMLATLTESVRTGGADGAAAEQIGATAEELSATIQELSSAASQIMAAVEQINRGSHQQAAATQQTATALAQIVAGATLARENAIRAGERIQLMTTALTESRTAIESLSKGMNAALEATRDNLAAILRTETLGRNIEKTVDAIALIAVQTTMLAVSGAIEAARAGEFGRGFSVVSNDIRALAREAADGMGKVKDTVRSILDQVAALKRDLEQVIVTAEAQMQNNGAVFATLQKLDADVGALGTAGAQILQGAGDVLAAVEETGVGARRISAAAEEASAASSQAAAAATEQAKGAEDLAAAIEEIAALADELKTQNG</sequence>
<reference evidence="5 6" key="1">
    <citation type="submission" date="2019-03" db="EMBL/GenBank/DDBJ databases">
        <title>Genomic Encyclopedia of Type Strains, Phase IV (KMG-IV): sequencing the most valuable type-strain genomes for metagenomic binning, comparative biology and taxonomic classification.</title>
        <authorList>
            <person name="Goeker M."/>
        </authorList>
    </citation>
    <scope>NUCLEOTIDE SEQUENCE [LARGE SCALE GENOMIC DNA]</scope>
    <source>
        <strain evidence="5 6">DSM 9035</strain>
    </source>
</reference>
<dbReference type="SMART" id="SM00283">
    <property type="entry name" value="MA"/>
    <property type="match status" value="2"/>
</dbReference>
<evidence type="ECO:0000256" key="2">
    <source>
        <dbReference type="PROSITE-ProRule" id="PRU00284"/>
    </source>
</evidence>
<dbReference type="Gene3D" id="1.10.287.950">
    <property type="entry name" value="Methyl-accepting chemotaxis protein"/>
    <property type="match status" value="2"/>
</dbReference>
<feature type="region of interest" description="Disordered" evidence="3">
    <location>
        <begin position="1"/>
        <end position="42"/>
    </location>
</feature>